<reference evidence="1 2" key="1">
    <citation type="journal article" date="2011" name="Science">
        <title>The ecoresponsive genome of Daphnia pulex.</title>
        <authorList>
            <person name="Colbourne J.K."/>
            <person name="Pfrender M.E."/>
            <person name="Gilbert D."/>
            <person name="Thomas W.K."/>
            <person name="Tucker A."/>
            <person name="Oakley T.H."/>
            <person name="Tokishita S."/>
            <person name="Aerts A."/>
            <person name="Arnold G.J."/>
            <person name="Basu M.K."/>
            <person name="Bauer D.J."/>
            <person name="Caceres C.E."/>
            <person name="Carmel L."/>
            <person name="Casola C."/>
            <person name="Choi J.H."/>
            <person name="Detter J.C."/>
            <person name="Dong Q."/>
            <person name="Dusheyko S."/>
            <person name="Eads B.D."/>
            <person name="Frohlich T."/>
            <person name="Geiler-Samerotte K.A."/>
            <person name="Gerlach D."/>
            <person name="Hatcher P."/>
            <person name="Jogdeo S."/>
            <person name="Krijgsveld J."/>
            <person name="Kriventseva E.V."/>
            <person name="Kultz D."/>
            <person name="Laforsch C."/>
            <person name="Lindquist E."/>
            <person name="Lopez J."/>
            <person name="Manak J.R."/>
            <person name="Muller J."/>
            <person name="Pangilinan J."/>
            <person name="Patwardhan R.P."/>
            <person name="Pitluck S."/>
            <person name="Pritham E.J."/>
            <person name="Rechtsteiner A."/>
            <person name="Rho M."/>
            <person name="Rogozin I.B."/>
            <person name="Sakarya O."/>
            <person name="Salamov A."/>
            <person name="Schaack S."/>
            <person name="Shapiro H."/>
            <person name="Shiga Y."/>
            <person name="Skalitzky C."/>
            <person name="Smith Z."/>
            <person name="Souvorov A."/>
            <person name="Sung W."/>
            <person name="Tang Z."/>
            <person name="Tsuchiya D."/>
            <person name="Tu H."/>
            <person name="Vos H."/>
            <person name="Wang M."/>
            <person name="Wolf Y.I."/>
            <person name="Yamagata H."/>
            <person name="Yamada T."/>
            <person name="Ye Y."/>
            <person name="Shaw J.R."/>
            <person name="Andrews J."/>
            <person name="Crease T.J."/>
            <person name="Tang H."/>
            <person name="Lucas S.M."/>
            <person name="Robertson H.M."/>
            <person name="Bork P."/>
            <person name="Koonin E.V."/>
            <person name="Zdobnov E.M."/>
            <person name="Grigoriev I.V."/>
            <person name="Lynch M."/>
            <person name="Boore J.L."/>
        </authorList>
    </citation>
    <scope>NUCLEOTIDE SEQUENCE [LARGE SCALE GENOMIC DNA]</scope>
</reference>
<gene>
    <name evidence="1" type="ORF">DAPPUDRAFT_257532</name>
</gene>
<protein>
    <submittedName>
        <fullName evidence="1">Uncharacterized protein</fullName>
    </submittedName>
</protein>
<dbReference type="EMBL" id="GL732625">
    <property type="protein sequence ID" value="EFX70075.1"/>
    <property type="molecule type" value="Genomic_DNA"/>
</dbReference>
<evidence type="ECO:0000313" key="2">
    <source>
        <dbReference type="Proteomes" id="UP000000305"/>
    </source>
</evidence>
<organism evidence="1 2">
    <name type="scientific">Daphnia pulex</name>
    <name type="common">Water flea</name>
    <dbReference type="NCBI Taxonomy" id="6669"/>
    <lineage>
        <taxon>Eukaryota</taxon>
        <taxon>Metazoa</taxon>
        <taxon>Ecdysozoa</taxon>
        <taxon>Arthropoda</taxon>
        <taxon>Crustacea</taxon>
        <taxon>Branchiopoda</taxon>
        <taxon>Diplostraca</taxon>
        <taxon>Cladocera</taxon>
        <taxon>Anomopoda</taxon>
        <taxon>Daphniidae</taxon>
        <taxon>Daphnia</taxon>
    </lineage>
</organism>
<accession>E9HDS4</accession>
<dbReference type="AlphaFoldDB" id="E9HDS4"/>
<dbReference type="Proteomes" id="UP000000305">
    <property type="component" value="Unassembled WGS sequence"/>
</dbReference>
<dbReference type="HOGENOM" id="CLU_2576233_0_0_1"/>
<dbReference type="InParanoid" id="E9HDS4"/>
<sequence length="81" mass="8665">MRELAHAAADHLHQMVLTMIAEAGVPWSDDAHAHAVDLAQSKGPVPAPSIPDRGPNQSISQVITHTEILADQFYVASTLCL</sequence>
<keyword evidence="2" id="KW-1185">Reference proteome</keyword>
<proteinExistence type="predicted"/>
<dbReference type="KEGG" id="dpx:DAPPUDRAFT_257532"/>
<evidence type="ECO:0000313" key="1">
    <source>
        <dbReference type="EMBL" id="EFX70075.1"/>
    </source>
</evidence>
<name>E9HDS4_DAPPU</name>